<dbReference type="GO" id="GO:0005506">
    <property type="term" value="F:iron ion binding"/>
    <property type="evidence" value="ECO:0007669"/>
    <property type="project" value="InterPro"/>
</dbReference>
<protein>
    <recommendedName>
        <fullName evidence="6">Fe2OG dioxygenase domain-containing protein</fullName>
    </recommendedName>
</protein>
<evidence type="ECO:0000256" key="4">
    <source>
        <dbReference type="ARBA" id="ARBA00023002"/>
    </source>
</evidence>
<reference evidence="8" key="1">
    <citation type="journal article" date="2023" name="Commun. Biol.">
        <title>Genome analysis of Parmales, the sister group of diatoms, reveals the evolutionary specialization of diatoms from phago-mixotrophs to photoautotrophs.</title>
        <authorList>
            <person name="Ban H."/>
            <person name="Sato S."/>
            <person name="Yoshikawa S."/>
            <person name="Yamada K."/>
            <person name="Nakamura Y."/>
            <person name="Ichinomiya M."/>
            <person name="Sato N."/>
            <person name="Blanc-Mathieu R."/>
            <person name="Endo H."/>
            <person name="Kuwata A."/>
            <person name="Ogata H."/>
        </authorList>
    </citation>
    <scope>NUCLEOTIDE SEQUENCE [LARGE SCALE GENOMIC DNA]</scope>
    <source>
        <strain evidence="8">NIES 3700</strain>
    </source>
</reference>
<keyword evidence="4" id="KW-0560">Oxidoreductase</keyword>
<evidence type="ECO:0000256" key="5">
    <source>
        <dbReference type="ARBA" id="ARBA00023004"/>
    </source>
</evidence>
<organism evidence="7 8">
    <name type="scientific">Triparma laevis f. longispina</name>
    <dbReference type="NCBI Taxonomy" id="1714387"/>
    <lineage>
        <taxon>Eukaryota</taxon>
        <taxon>Sar</taxon>
        <taxon>Stramenopiles</taxon>
        <taxon>Ochrophyta</taxon>
        <taxon>Bolidophyceae</taxon>
        <taxon>Parmales</taxon>
        <taxon>Triparmaceae</taxon>
        <taxon>Triparma</taxon>
    </lineage>
</organism>
<dbReference type="GO" id="GO:0004656">
    <property type="term" value="F:procollagen-proline 4-dioxygenase activity"/>
    <property type="evidence" value="ECO:0007669"/>
    <property type="project" value="TreeGrafter"/>
</dbReference>
<dbReference type="Proteomes" id="UP001165122">
    <property type="component" value="Unassembled WGS sequence"/>
</dbReference>
<comment type="cofactor">
    <cofactor evidence="1">
        <name>L-ascorbate</name>
        <dbReference type="ChEBI" id="CHEBI:38290"/>
    </cofactor>
</comment>
<dbReference type="SMART" id="SM00702">
    <property type="entry name" value="P4Hc"/>
    <property type="match status" value="1"/>
</dbReference>
<dbReference type="OrthoDB" id="420380at2759"/>
<dbReference type="InterPro" id="IPR045054">
    <property type="entry name" value="P4HA-like"/>
</dbReference>
<comment type="caution">
    <text evidence="7">The sequence shown here is derived from an EMBL/GenBank/DDBJ whole genome shotgun (WGS) entry which is preliminary data.</text>
</comment>
<dbReference type="PANTHER" id="PTHR10869">
    <property type="entry name" value="PROLYL 4-HYDROXYLASE ALPHA SUBUNIT"/>
    <property type="match status" value="1"/>
</dbReference>
<keyword evidence="8" id="KW-1185">Reference proteome</keyword>
<dbReference type="Pfam" id="PF13640">
    <property type="entry name" value="2OG-FeII_Oxy_3"/>
    <property type="match status" value="1"/>
</dbReference>
<evidence type="ECO:0000259" key="6">
    <source>
        <dbReference type="PROSITE" id="PS51471"/>
    </source>
</evidence>
<dbReference type="GO" id="GO:0031418">
    <property type="term" value="F:L-ascorbic acid binding"/>
    <property type="evidence" value="ECO:0007669"/>
    <property type="project" value="InterPro"/>
</dbReference>
<dbReference type="PROSITE" id="PS51471">
    <property type="entry name" value="FE2OG_OXY"/>
    <property type="match status" value="1"/>
</dbReference>
<evidence type="ECO:0000256" key="1">
    <source>
        <dbReference type="ARBA" id="ARBA00001961"/>
    </source>
</evidence>
<evidence type="ECO:0000313" key="7">
    <source>
        <dbReference type="EMBL" id="GMH68905.1"/>
    </source>
</evidence>
<gene>
    <name evidence="7" type="ORF">TrLO_g1243</name>
</gene>
<accession>A0A9W7AJI7</accession>
<dbReference type="EMBL" id="BRXW01000600">
    <property type="protein sequence ID" value="GMH68905.1"/>
    <property type="molecule type" value="Genomic_DNA"/>
</dbReference>
<evidence type="ECO:0000313" key="8">
    <source>
        <dbReference type="Proteomes" id="UP001165122"/>
    </source>
</evidence>
<keyword evidence="3" id="KW-0223">Dioxygenase</keyword>
<evidence type="ECO:0000256" key="2">
    <source>
        <dbReference type="ARBA" id="ARBA00022723"/>
    </source>
</evidence>
<keyword evidence="5" id="KW-0408">Iron</keyword>
<dbReference type="InterPro" id="IPR006620">
    <property type="entry name" value="Pro_4_hyd_alph"/>
</dbReference>
<dbReference type="InterPro" id="IPR005123">
    <property type="entry name" value="Oxoglu/Fe-dep_dioxygenase_dom"/>
</dbReference>
<dbReference type="InterPro" id="IPR044862">
    <property type="entry name" value="Pro_4_hyd_alph_FE2OG_OXY"/>
</dbReference>
<dbReference type="PANTHER" id="PTHR10869:SF229">
    <property type="entry name" value="PROLYL 4-HYDROXYLASE ALPHA SUBUNIT DOMAIN-CONTAINING PROTEIN"/>
    <property type="match status" value="1"/>
</dbReference>
<dbReference type="GO" id="GO:0005783">
    <property type="term" value="C:endoplasmic reticulum"/>
    <property type="evidence" value="ECO:0007669"/>
    <property type="project" value="TreeGrafter"/>
</dbReference>
<feature type="domain" description="Fe2OG dioxygenase" evidence="6">
    <location>
        <begin position="116"/>
        <end position="260"/>
    </location>
</feature>
<dbReference type="AlphaFoldDB" id="A0A9W7AJI7"/>
<evidence type="ECO:0000256" key="3">
    <source>
        <dbReference type="ARBA" id="ARBA00022964"/>
    </source>
</evidence>
<keyword evidence="2" id="KW-0479">Metal-binding</keyword>
<dbReference type="Gene3D" id="2.60.120.620">
    <property type="entry name" value="q2cbj1_9rhob like domain"/>
    <property type="match status" value="1"/>
</dbReference>
<proteinExistence type="predicted"/>
<sequence>MSSFQIRPLPKYLPLNLNYPNLELITSSTSSPPSPPLYYCHNFLSSLECDALIQAGLEGGFHPSPVVGDEPEVEGDVSALRAKPKISNARTSTTIYLDREDVPSIVKKVTELTTVQPFQCELPQVAQYLPSQKYDAHFDAFDTSTANGQAFCQNGGQRICTVLIYLNDVGRGGRTSFPHAVWREDLTQPGSNMLDGGSFTRGSRGVSVTPRKGGAVIFFPSHNTSDANGNSLGLMLDPLALHRAEDAVDVKYVSQVWIRAGEYNGVPSRRLKTAI</sequence>
<name>A0A9W7AJI7_9STRA</name>